<evidence type="ECO:0000259" key="3">
    <source>
        <dbReference type="Pfam" id="PF24883"/>
    </source>
</evidence>
<dbReference type="PANTHER" id="PTHR10039:SF14">
    <property type="entry name" value="NACHT DOMAIN-CONTAINING PROTEIN"/>
    <property type="match status" value="1"/>
</dbReference>
<evidence type="ECO:0000313" key="5">
    <source>
        <dbReference type="Proteomes" id="UP001283341"/>
    </source>
</evidence>
<feature type="compositionally biased region" description="Basic residues" evidence="2">
    <location>
        <begin position="801"/>
        <end position="818"/>
    </location>
</feature>
<dbReference type="EMBL" id="JAUEDM010000010">
    <property type="protein sequence ID" value="KAK3311972.1"/>
    <property type="molecule type" value="Genomic_DNA"/>
</dbReference>
<dbReference type="InterPro" id="IPR027417">
    <property type="entry name" value="P-loop_NTPase"/>
</dbReference>
<name>A0AAE0LY33_9PEZI</name>
<gene>
    <name evidence="4" type="ORF">B0H66DRAFT_99808</name>
</gene>
<protein>
    <recommendedName>
        <fullName evidence="3">Nephrocystin 3-like N-terminal domain-containing protein</fullName>
    </recommendedName>
</protein>
<keyword evidence="5" id="KW-1185">Reference proteome</keyword>
<keyword evidence="1" id="KW-0677">Repeat</keyword>
<sequence length="1327" mass="149161">MWASRTIMLEVNRYVENISQDVKEVQSLQMSDHEDSLYKEIKAWLGAQDDNNMNSGRYEQNLVDRHSGSGEWLLSHPSFQQWLNTNDTDTGGGMQSNLWLKGPPGTGKSFLCSTAIDKVSKEEVCCLYYFHRFDDQSGTGSDVGTRAAALLVDQLFHHFWRQDKKVATSVSAYIKTVQKTVKSITEVARLILKHGHQHQQGVVHLFVFLDGLDENKDPQSRGTREVMGMFDGFEAEVPILLKVWISSRPTNFLNKCLENWPVINVEEGGKTDVEEFLKSALQELQNDEDMIDWAQEIEGKPLHDWVLAKLQTRARGNFLFARLMVSQLKDVAITVDDIIEFVKSSLPTDLTQIYGRIFDQYQLVQHKYLGLLFSLLAFARRPLHYEEIREAMTLALSDPSKGGLDPRKVPNIKGMFAPLIETQTDPNEPGNPLCRLCHSTVQEFLTTSPGILRIQISPAKVGDLCLRYLSQERYSKLWELPSGDQHEPLSLFSDDVVNTQHHAFLPYCAKYWDRHLEDLSPTPDLYRSVCSFLRSSNFQTLLQAQSLFVTHQFTFLKKLAYRRVFPRWFAQDPKNAENPRLSELFGHEGYKRAIEYRHFMYEWGYLLERATCLNATPGKCFDEHFRGEVDRCLSGLLGPTHFMNGMTERYPSFMLTREPFEYDKGKQTVIAEAVFSDAFQFMIVSSPSRDSSDVHFDVWDLSQSEPPQLVSTRLDPTATTTSSSSSSSSSNDFISNIPFSYEALGNNLNMKLLLDRQATGPIDIGGVQKQQQDGKDQDQLEPALSTDFANRGDIIVVASRNVHKSRRPKKSTAKKTKPTSRPIHPIYPDSDLSDDADDYDDDGYSSTSTDDDNSADETCSEGSTDFESDESSDAEITVDESSSSESEVEDCDDSDDESKPKPPKKAQPKREALVLTNQPDDEDEEADFSLKGEATLTPPPSQGTSRPTWPGQPNRVRDPKRDRISSTVSVCRLTPDKKKIRLFHYEKHGIPAMLYHSPPALHPTHPLVIWPLGGGGEVLFADFGEKTYFVRAMMPTTRNTRHICMKVKFSSCGGYVHFASLEARLVVNTSGGGRRRKGKVEDKDGEIAVSLFVTTHRLSSRKMTRSPPRLVHKVKLGLGQFAGLSLARLPFTFTWTDGYLYMSGSGTRLSLFRVGLFRPTGGDGEVPVVMVPRLSVMLPLSAPNREVHYLPGLKGGRGVVLLGSYDKKNRHVSLSHRKGSREMLVRAMRRGMGDVVGKTEMMWYACPPAVIFVDEERDLGGWMPVANDGGGGEGGDGEEGMGVVADAKDRLRDGKLTRRIEAFNWQDDMDLEGICEMCNAPLAYSAD</sequence>
<dbReference type="InterPro" id="IPR056884">
    <property type="entry name" value="NPHP3-like_N"/>
</dbReference>
<feature type="compositionally biased region" description="Low complexity" evidence="2">
    <location>
        <begin position="719"/>
        <end position="730"/>
    </location>
</feature>
<organism evidence="4 5">
    <name type="scientific">Apodospora peruviana</name>
    <dbReference type="NCBI Taxonomy" id="516989"/>
    <lineage>
        <taxon>Eukaryota</taxon>
        <taxon>Fungi</taxon>
        <taxon>Dikarya</taxon>
        <taxon>Ascomycota</taxon>
        <taxon>Pezizomycotina</taxon>
        <taxon>Sordariomycetes</taxon>
        <taxon>Sordariomycetidae</taxon>
        <taxon>Sordariales</taxon>
        <taxon>Lasiosphaeriaceae</taxon>
        <taxon>Apodospora</taxon>
    </lineage>
</organism>
<dbReference type="Gene3D" id="3.40.50.300">
    <property type="entry name" value="P-loop containing nucleotide triphosphate hydrolases"/>
    <property type="match status" value="1"/>
</dbReference>
<dbReference type="SUPFAM" id="SSF52540">
    <property type="entry name" value="P-loop containing nucleoside triphosphate hydrolases"/>
    <property type="match status" value="1"/>
</dbReference>
<dbReference type="Proteomes" id="UP001283341">
    <property type="component" value="Unassembled WGS sequence"/>
</dbReference>
<feature type="region of interest" description="Disordered" evidence="2">
    <location>
        <begin position="707"/>
        <end position="731"/>
    </location>
</feature>
<evidence type="ECO:0000313" key="4">
    <source>
        <dbReference type="EMBL" id="KAK3311972.1"/>
    </source>
</evidence>
<comment type="caution">
    <text evidence="4">The sequence shown here is derived from an EMBL/GenBank/DDBJ whole genome shotgun (WGS) entry which is preliminary data.</text>
</comment>
<feature type="region of interest" description="Disordered" evidence="2">
    <location>
        <begin position="798"/>
        <end position="966"/>
    </location>
</feature>
<proteinExistence type="predicted"/>
<feature type="compositionally biased region" description="Acidic residues" evidence="2">
    <location>
        <begin position="886"/>
        <end position="896"/>
    </location>
</feature>
<evidence type="ECO:0000256" key="2">
    <source>
        <dbReference type="SAM" id="MobiDB-lite"/>
    </source>
</evidence>
<reference evidence="4" key="2">
    <citation type="submission" date="2023-06" db="EMBL/GenBank/DDBJ databases">
        <authorList>
            <consortium name="Lawrence Berkeley National Laboratory"/>
            <person name="Haridas S."/>
            <person name="Hensen N."/>
            <person name="Bonometti L."/>
            <person name="Westerberg I."/>
            <person name="Brannstrom I.O."/>
            <person name="Guillou S."/>
            <person name="Cros-Aarteil S."/>
            <person name="Calhoun S."/>
            <person name="Kuo A."/>
            <person name="Mondo S."/>
            <person name="Pangilinan J."/>
            <person name="Riley R."/>
            <person name="Labutti K."/>
            <person name="Andreopoulos B."/>
            <person name="Lipzen A."/>
            <person name="Chen C."/>
            <person name="Yanf M."/>
            <person name="Daum C."/>
            <person name="Ng V."/>
            <person name="Clum A."/>
            <person name="Steindorff A."/>
            <person name="Ohm R."/>
            <person name="Martin F."/>
            <person name="Silar P."/>
            <person name="Natvig D."/>
            <person name="Lalanne C."/>
            <person name="Gautier V."/>
            <person name="Ament-Velasquez S.L."/>
            <person name="Kruys A."/>
            <person name="Hutchinson M.I."/>
            <person name="Powell A.J."/>
            <person name="Barry K."/>
            <person name="Miller A.N."/>
            <person name="Grigoriev I.V."/>
            <person name="Debuchy R."/>
            <person name="Gladieux P."/>
            <person name="Thoren M.H."/>
            <person name="Johannesson H."/>
        </authorList>
    </citation>
    <scope>NUCLEOTIDE SEQUENCE</scope>
    <source>
        <strain evidence="4">CBS 118394</strain>
    </source>
</reference>
<dbReference type="Pfam" id="PF24883">
    <property type="entry name" value="NPHP3_N"/>
    <property type="match status" value="1"/>
</dbReference>
<dbReference type="PANTHER" id="PTHR10039">
    <property type="entry name" value="AMELOGENIN"/>
    <property type="match status" value="1"/>
</dbReference>
<evidence type="ECO:0000256" key="1">
    <source>
        <dbReference type="ARBA" id="ARBA00022737"/>
    </source>
</evidence>
<accession>A0AAE0LY33</accession>
<feature type="compositionally biased region" description="Acidic residues" evidence="2">
    <location>
        <begin position="831"/>
        <end position="878"/>
    </location>
</feature>
<reference evidence="4" key="1">
    <citation type="journal article" date="2023" name="Mol. Phylogenet. Evol.">
        <title>Genome-scale phylogeny and comparative genomics of the fungal order Sordariales.</title>
        <authorList>
            <person name="Hensen N."/>
            <person name="Bonometti L."/>
            <person name="Westerberg I."/>
            <person name="Brannstrom I.O."/>
            <person name="Guillou S."/>
            <person name="Cros-Aarteil S."/>
            <person name="Calhoun S."/>
            <person name="Haridas S."/>
            <person name="Kuo A."/>
            <person name="Mondo S."/>
            <person name="Pangilinan J."/>
            <person name="Riley R."/>
            <person name="LaButti K."/>
            <person name="Andreopoulos B."/>
            <person name="Lipzen A."/>
            <person name="Chen C."/>
            <person name="Yan M."/>
            <person name="Daum C."/>
            <person name="Ng V."/>
            <person name="Clum A."/>
            <person name="Steindorff A."/>
            <person name="Ohm R.A."/>
            <person name="Martin F."/>
            <person name="Silar P."/>
            <person name="Natvig D.O."/>
            <person name="Lalanne C."/>
            <person name="Gautier V."/>
            <person name="Ament-Velasquez S.L."/>
            <person name="Kruys A."/>
            <person name="Hutchinson M.I."/>
            <person name="Powell A.J."/>
            <person name="Barry K."/>
            <person name="Miller A.N."/>
            <person name="Grigoriev I.V."/>
            <person name="Debuchy R."/>
            <person name="Gladieux P."/>
            <person name="Hiltunen Thoren M."/>
            <person name="Johannesson H."/>
        </authorList>
    </citation>
    <scope>NUCLEOTIDE SEQUENCE</scope>
    <source>
        <strain evidence="4">CBS 118394</strain>
    </source>
</reference>
<feature type="domain" description="Nephrocystin 3-like N-terminal" evidence="3">
    <location>
        <begin position="68"/>
        <end position="248"/>
    </location>
</feature>
<feature type="compositionally biased region" description="Basic and acidic residues" evidence="2">
    <location>
        <begin position="955"/>
        <end position="964"/>
    </location>
</feature>